<organism evidence="10 11">
    <name type="scientific">Prorocentrum cordatum</name>
    <dbReference type="NCBI Taxonomy" id="2364126"/>
    <lineage>
        <taxon>Eukaryota</taxon>
        <taxon>Sar</taxon>
        <taxon>Alveolata</taxon>
        <taxon>Dinophyceae</taxon>
        <taxon>Prorocentrales</taxon>
        <taxon>Prorocentraceae</taxon>
        <taxon>Prorocentrum</taxon>
    </lineage>
</organism>
<keyword evidence="2 7" id="KW-0808">Transferase</keyword>
<keyword evidence="11" id="KW-1185">Reference proteome</keyword>
<dbReference type="Proteomes" id="UP001189429">
    <property type="component" value="Unassembled WGS sequence"/>
</dbReference>
<accession>A0ABN9YF13</accession>
<evidence type="ECO:0000256" key="8">
    <source>
        <dbReference type="SAM" id="MobiDB-lite"/>
    </source>
</evidence>
<keyword evidence="3 7" id="KW-0812">Transmembrane</keyword>
<dbReference type="PANTHER" id="PTHR12246">
    <property type="entry name" value="PALMITOYLTRANSFERASE ZDHHC16"/>
    <property type="match status" value="1"/>
</dbReference>
<feature type="compositionally biased region" description="Basic residues" evidence="8">
    <location>
        <begin position="303"/>
        <end position="319"/>
    </location>
</feature>
<proteinExistence type="inferred from homology"/>
<feature type="region of interest" description="Disordered" evidence="8">
    <location>
        <begin position="303"/>
        <end position="346"/>
    </location>
</feature>
<comment type="caution">
    <text evidence="10">The sequence shown here is derived from an EMBL/GenBank/DDBJ whole genome shotgun (WGS) entry which is preliminary data.</text>
</comment>
<protein>
    <recommendedName>
        <fullName evidence="7">Palmitoyltransferase</fullName>
        <ecNumber evidence="7">2.3.1.225</ecNumber>
    </recommendedName>
</protein>
<feature type="compositionally biased region" description="Low complexity" evidence="8">
    <location>
        <begin position="320"/>
        <end position="331"/>
    </location>
</feature>
<keyword evidence="6 7" id="KW-0012">Acyltransferase</keyword>
<dbReference type="Pfam" id="PF01529">
    <property type="entry name" value="DHHC"/>
    <property type="match status" value="1"/>
</dbReference>
<keyword evidence="4 7" id="KW-1133">Transmembrane helix</keyword>
<evidence type="ECO:0000256" key="2">
    <source>
        <dbReference type="ARBA" id="ARBA00022679"/>
    </source>
</evidence>
<evidence type="ECO:0000256" key="4">
    <source>
        <dbReference type="ARBA" id="ARBA00022989"/>
    </source>
</evidence>
<evidence type="ECO:0000256" key="1">
    <source>
        <dbReference type="ARBA" id="ARBA00004141"/>
    </source>
</evidence>
<feature type="region of interest" description="Disordered" evidence="8">
    <location>
        <begin position="191"/>
        <end position="224"/>
    </location>
</feature>
<evidence type="ECO:0000313" key="11">
    <source>
        <dbReference type="Proteomes" id="UP001189429"/>
    </source>
</evidence>
<feature type="transmembrane region" description="Helical" evidence="7">
    <location>
        <begin position="90"/>
        <end position="111"/>
    </location>
</feature>
<comment type="similarity">
    <text evidence="7">Belongs to the DHHC palmitoyltransferase family.</text>
</comment>
<dbReference type="InterPro" id="IPR001594">
    <property type="entry name" value="Palmitoyltrfase_DHHC"/>
</dbReference>
<evidence type="ECO:0000256" key="7">
    <source>
        <dbReference type="RuleBase" id="RU079119"/>
    </source>
</evidence>
<gene>
    <name evidence="10" type="ORF">PCOR1329_LOCUS85303</name>
</gene>
<dbReference type="EC" id="2.3.1.225" evidence="7"/>
<dbReference type="EMBL" id="CAUYUJ010022576">
    <property type="protein sequence ID" value="CAK0911430.1"/>
    <property type="molecule type" value="Genomic_DNA"/>
</dbReference>
<dbReference type="InterPro" id="IPR039859">
    <property type="entry name" value="PFA4/ZDH16/20/ERF2-like"/>
</dbReference>
<keyword evidence="5 7" id="KW-0472">Membrane</keyword>
<comment type="subcellular location">
    <subcellularLocation>
        <location evidence="1">Membrane</location>
        <topology evidence="1">Multi-pass membrane protein</topology>
    </subcellularLocation>
</comment>
<evidence type="ECO:0000259" key="9">
    <source>
        <dbReference type="Pfam" id="PF01529"/>
    </source>
</evidence>
<comment type="catalytic activity">
    <reaction evidence="7">
        <text>L-cysteinyl-[protein] + hexadecanoyl-CoA = S-hexadecanoyl-L-cysteinyl-[protein] + CoA</text>
        <dbReference type="Rhea" id="RHEA:36683"/>
        <dbReference type="Rhea" id="RHEA-COMP:10131"/>
        <dbReference type="Rhea" id="RHEA-COMP:11032"/>
        <dbReference type="ChEBI" id="CHEBI:29950"/>
        <dbReference type="ChEBI" id="CHEBI:57287"/>
        <dbReference type="ChEBI" id="CHEBI:57379"/>
        <dbReference type="ChEBI" id="CHEBI:74151"/>
        <dbReference type="EC" id="2.3.1.225"/>
    </reaction>
</comment>
<feature type="transmembrane region" description="Helical" evidence="7">
    <location>
        <begin position="46"/>
        <end position="69"/>
    </location>
</feature>
<comment type="domain">
    <text evidence="7">The DHHC domain is required for palmitoyltransferase activity.</text>
</comment>
<sequence>QALLQRQAPPGAPLLHVRPLRAVDGPPLPRTNTCIGHDNLKSFTLFVHYVPIACVHALAIHSEMLWKLARLYLGTRRGKFWSLFWKGHTLLTILVWIASLVVALLVGSLAWEMHTTLSTNITFVEELVDEKAHARRTKCLQEAKFVFPYDLGPQRNWELVMGARGFQWLLPVRPSLPGYDSFWPPVQPGSGPFDLTPSSSRRRRTGSGGAPWRGRRRASRAPTAAGAHRSGAACCAAWGAGRCAAARRAGGRGWRCGRGRSCWSASRETTGCLAAGCKMAPTRRAAGFPGSAWTWTARPSTRCRSRRSCRGGGTRRRAPRSASPASASAPAHPAPPARCGPRRAPPGCRAPSLEAWRWAPAPTQGVGLHRGKRIPDFGVGGNISAALEARGVTTITEIGTVFPRWRHTADIGAGVNL</sequence>
<evidence type="ECO:0000256" key="5">
    <source>
        <dbReference type="ARBA" id="ARBA00023136"/>
    </source>
</evidence>
<name>A0ABN9YF13_9DINO</name>
<feature type="domain" description="Palmitoyltransferase DHHC" evidence="9">
    <location>
        <begin position="31"/>
        <end position="127"/>
    </location>
</feature>
<feature type="non-terminal residue" evidence="10">
    <location>
        <position position="1"/>
    </location>
</feature>
<evidence type="ECO:0000256" key="3">
    <source>
        <dbReference type="ARBA" id="ARBA00022692"/>
    </source>
</evidence>
<reference evidence="10" key="1">
    <citation type="submission" date="2023-10" db="EMBL/GenBank/DDBJ databases">
        <authorList>
            <person name="Chen Y."/>
            <person name="Shah S."/>
            <person name="Dougan E. K."/>
            <person name="Thang M."/>
            <person name="Chan C."/>
        </authorList>
    </citation>
    <scope>NUCLEOTIDE SEQUENCE [LARGE SCALE GENOMIC DNA]</scope>
</reference>
<evidence type="ECO:0000313" key="10">
    <source>
        <dbReference type="EMBL" id="CAK0911430.1"/>
    </source>
</evidence>
<evidence type="ECO:0000256" key="6">
    <source>
        <dbReference type="ARBA" id="ARBA00023315"/>
    </source>
</evidence>